<comment type="similarity">
    <text evidence="1 6">Belongs to the universal ribosomal protein uL18 family.</text>
</comment>
<evidence type="ECO:0000256" key="4">
    <source>
        <dbReference type="ARBA" id="ARBA00022980"/>
    </source>
</evidence>
<evidence type="ECO:0000313" key="9">
    <source>
        <dbReference type="EMBL" id="QNO46278.1"/>
    </source>
</evidence>
<comment type="function">
    <text evidence="6">This is one of the proteins that bind and probably mediate the attachment of the 5S RNA into the large ribosomal subunit, where it forms part of the central protuberance.</text>
</comment>
<keyword evidence="2 6" id="KW-0699">rRNA-binding</keyword>
<sequence>MATGPRYRVPFRRRREGRTNYHKRLKLLLSKKPRMVVRKSARHIRLQLTIPEREGDMILTSATSIELGKYGYSGSTGNSTAAYLAGLLFGYRTISKGFTEGVLDIGLHASTPGSRVYAALRGAVDAGMDIPHDPVIFPSDERIRGELVAAYRDVDLPSIFETTKAQITSEFGGA</sequence>
<keyword evidence="4 6" id="KW-0689">Ribosomal protein</keyword>
<dbReference type="HAMAP" id="MF_01337_A">
    <property type="entry name" value="Ribosomal_uL18_A"/>
    <property type="match status" value="1"/>
</dbReference>
<dbReference type="PANTHER" id="PTHR23410:SF12">
    <property type="entry name" value="LARGE RIBOSOMAL SUBUNIT PROTEIN UL18"/>
    <property type="match status" value="1"/>
</dbReference>
<dbReference type="PRINTS" id="PR00058">
    <property type="entry name" value="RIBOSOMALL5"/>
</dbReference>
<dbReference type="Pfam" id="PF17144">
    <property type="entry name" value="Ribosomal_L5e"/>
    <property type="match status" value="2"/>
</dbReference>
<dbReference type="GO" id="GO:0022625">
    <property type="term" value="C:cytosolic large ribosomal subunit"/>
    <property type="evidence" value="ECO:0007669"/>
    <property type="project" value="TreeGrafter"/>
</dbReference>
<dbReference type="InterPro" id="IPR005485">
    <property type="entry name" value="Rbsml_uL18_euk_arch"/>
</dbReference>
<dbReference type="Gene3D" id="3.30.420.100">
    <property type="match status" value="1"/>
</dbReference>
<evidence type="ECO:0000313" key="7">
    <source>
        <dbReference type="EMBL" id="QNO44700.1"/>
    </source>
</evidence>
<dbReference type="GO" id="GO:0000027">
    <property type="term" value="P:ribosomal large subunit assembly"/>
    <property type="evidence" value="ECO:0007669"/>
    <property type="project" value="TreeGrafter"/>
</dbReference>
<evidence type="ECO:0000256" key="3">
    <source>
        <dbReference type="ARBA" id="ARBA00022884"/>
    </source>
</evidence>
<reference evidence="7" key="1">
    <citation type="submission" date="2020-06" db="EMBL/GenBank/DDBJ databases">
        <title>Unique genomic features of the anaerobic methanotrophic archaea.</title>
        <authorList>
            <person name="Chadwick G.L."/>
            <person name="Skennerton C.T."/>
            <person name="Laso-Perez R."/>
            <person name="Leu A.O."/>
            <person name="Speth D.R."/>
            <person name="Yu H."/>
            <person name="Morgan-Lang C."/>
            <person name="Hatzenpichler R."/>
            <person name="Goudeau D."/>
            <person name="Malmstrom R."/>
            <person name="Brazelton W.J."/>
            <person name="Woyke T."/>
            <person name="Hallam S.J."/>
            <person name="Tyson G.W."/>
            <person name="Wegener G."/>
            <person name="Boetius A."/>
            <person name="Orphan V."/>
        </authorList>
    </citation>
    <scope>NUCLEOTIDE SEQUENCE</scope>
</reference>
<dbReference type="SUPFAM" id="SSF53137">
    <property type="entry name" value="Translational machinery components"/>
    <property type="match status" value="1"/>
</dbReference>
<comment type="subunit">
    <text evidence="6">Part of the 50S ribosomal subunit. Contacts the 5S and 23S rRNAs.</text>
</comment>
<dbReference type="EMBL" id="MT631044">
    <property type="protein sequence ID" value="QNO44939.1"/>
    <property type="molecule type" value="Genomic_DNA"/>
</dbReference>
<dbReference type="AlphaFoldDB" id="A0A7G9Y9L6"/>
<dbReference type="EMBL" id="MT631179">
    <property type="protein sequence ID" value="QNO46278.1"/>
    <property type="molecule type" value="Genomic_DNA"/>
</dbReference>
<evidence type="ECO:0000256" key="2">
    <source>
        <dbReference type="ARBA" id="ARBA00022730"/>
    </source>
</evidence>
<keyword evidence="5 6" id="KW-0687">Ribonucleoprotein</keyword>
<accession>A0A7G9Y9L6</accession>
<evidence type="ECO:0000256" key="6">
    <source>
        <dbReference type="HAMAP-Rule" id="MF_01337"/>
    </source>
</evidence>
<dbReference type="InterPro" id="IPR057268">
    <property type="entry name" value="Ribosomal_L18"/>
</dbReference>
<proteinExistence type="inferred from homology"/>
<name>A0A7G9Y9L6_9EURY</name>
<dbReference type="PANTHER" id="PTHR23410">
    <property type="entry name" value="RIBOSOMAL PROTEIN L5-RELATED"/>
    <property type="match status" value="1"/>
</dbReference>
<dbReference type="EMBL" id="MT631001">
    <property type="protein sequence ID" value="QNO44700.1"/>
    <property type="molecule type" value="Genomic_DNA"/>
</dbReference>
<organism evidence="7">
    <name type="scientific">Candidatus Methanogaster sp. ANME-2c ERB4</name>
    <dbReference type="NCBI Taxonomy" id="2759911"/>
    <lineage>
        <taxon>Archaea</taxon>
        <taxon>Methanobacteriati</taxon>
        <taxon>Methanobacteriota</taxon>
        <taxon>Stenosarchaea group</taxon>
        <taxon>Methanomicrobia</taxon>
        <taxon>Methanosarcinales</taxon>
        <taxon>ANME-2 cluster</taxon>
        <taxon>Candidatus Methanogasteraceae</taxon>
        <taxon>Candidatus Methanogaster</taxon>
    </lineage>
</organism>
<dbReference type="GO" id="GO:0003735">
    <property type="term" value="F:structural constituent of ribosome"/>
    <property type="evidence" value="ECO:0007669"/>
    <property type="project" value="InterPro"/>
</dbReference>
<evidence type="ECO:0000313" key="8">
    <source>
        <dbReference type="EMBL" id="QNO44939.1"/>
    </source>
</evidence>
<dbReference type="GO" id="GO:0008097">
    <property type="term" value="F:5S rRNA binding"/>
    <property type="evidence" value="ECO:0007669"/>
    <property type="project" value="InterPro"/>
</dbReference>
<evidence type="ECO:0000256" key="1">
    <source>
        <dbReference type="ARBA" id="ARBA00007116"/>
    </source>
</evidence>
<protein>
    <recommendedName>
        <fullName evidence="6">Large ribosomal subunit protein uL18</fullName>
    </recommendedName>
</protein>
<dbReference type="NCBIfam" id="NF006342">
    <property type="entry name" value="PRK08569.1"/>
    <property type="match status" value="1"/>
</dbReference>
<dbReference type="GO" id="GO:0006412">
    <property type="term" value="P:translation"/>
    <property type="evidence" value="ECO:0007669"/>
    <property type="project" value="UniProtKB-UniRule"/>
</dbReference>
<keyword evidence="3 6" id="KW-0694">RNA-binding</keyword>
<gene>
    <name evidence="6" type="primary">rpl18</name>
    <name evidence="8" type="ORF">ILGIOHEN_00002</name>
    <name evidence="9" type="ORF">KJEMPLHC_00004</name>
    <name evidence="7" type="ORF">MHIOGHHE_00004</name>
</gene>
<dbReference type="CDD" id="cd00432">
    <property type="entry name" value="Ribosomal_L18_L5e"/>
    <property type="match status" value="1"/>
</dbReference>
<evidence type="ECO:0000256" key="5">
    <source>
        <dbReference type="ARBA" id="ARBA00023274"/>
    </source>
</evidence>
<dbReference type="InterPro" id="IPR057267">
    <property type="entry name" value="Rbsml_uL18_arch"/>
</dbReference>